<protein>
    <recommendedName>
        <fullName evidence="5">Tetratricopeptide repeat protein</fullName>
    </recommendedName>
</protein>
<dbReference type="PROSITE" id="PS51257">
    <property type="entry name" value="PROKAR_LIPOPROTEIN"/>
    <property type="match status" value="1"/>
</dbReference>
<reference evidence="3 4" key="1">
    <citation type="journal article" date="2012" name="J. Bacteriol.">
        <title>Draft genome sequence of the cyanide-utilizing bacterium Pseudomonas fluorescens strain NCIMB 11764.</title>
        <authorList>
            <person name="Vilo C.A."/>
            <person name="Benedik M.J."/>
            <person name="Kunz D.A."/>
            <person name="Dong Q."/>
        </authorList>
    </citation>
    <scope>NUCLEOTIDE SEQUENCE [LARGE SCALE GENOMIC DNA]</scope>
    <source>
        <strain evidence="3 4">NCIMB 11764</strain>
    </source>
</reference>
<dbReference type="eggNOG" id="COG3063">
    <property type="taxonomic scope" value="Bacteria"/>
</dbReference>
<sequence length="707" mass="78510">MFTRNWPRHLLCLSLSLPLGSALACGPDFPMRLLDNRGQSLAELPEGNFRFEINRLGHAIAGLKNVTEVVYNSLDATDYAEQRDKAEQAGLTVEQQAQVKQLRSLTDAHQVEAQGASLPTELVLYLAGAVAFNAGDPGLAAEYFQKVLALPADQRALRSTWAAYSLGRALFVMSAEADAKPDLLTPSRKAFEQARQLSIDGFSDPLELGVASLGEEARVARTAGDWNRAIELYATQNLHGSAVGYTSLKLLVADLAAMPDEQLAALLEGKPVQQLITASLISRLGWSFGDQPPNEQKLIKLLQASTRGSLDNADRLAAVNYQQGDYASAKAFLEHAGDGGLAWWLRAKLAMREGDKTAAAAAYAKAAQAFAQNESWGERRTPDWDFETLQPKCRVEGESAILALQRGDYLQAFDQLYRSNDIYWFDAATVAERVLTVDELKHYVDTQVPAPPALTQQDRDNYVPLPVAAKLRNLLGRRLLREERYDEAPAYFGDAELQNKAKAYGQLRQEAESAWWPTRRAEALFNAAKIAREWGMDILGYEMAPDYATFGGNYSLESTELKVGPLVAEEEVKRQHASAAQPDQRFHYRYVANALASRAADHLPHTSQAFAAVLCAATGWNTDQEQKSAFYQRYVKEGPYVDWALFFGERCPYPDFQNADKRYVTQALSPIRATLRPYKKWLEVGGVLVFTALALLLVNRHKRKARQ</sequence>
<accession>A0A0K1QJ27</accession>
<keyword evidence="1" id="KW-1133">Transmembrane helix</keyword>
<feature type="transmembrane region" description="Helical" evidence="1">
    <location>
        <begin position="681"/>
        <end position="698"/>
    </location>
</feature>
<evidence type="ECO:0008006" key="5">
    <source>
        <dbReference type="Google" id="ProtNLM"/>
    </source>
</evidence>
<gene>
    <name evidence="3" type="ORF">B723_04815</name>
</gene>
<dbReference type="RefSeq" id="WP_017341619.1">
    <property type="nucleotide sequence ID" value="NZ_CP010945.1"/>
</dbReference>
<dbReference type="Gene3D" id="1.25.40.10">
    <property type="entry name" value="Tetratricopeptide repeat domain"/>
    <property type="match status" value="1"/>
</dbReference>
<evidence type="ECO:0000313" key="3">
    <source>
        <dbReference type="EMBL" id="AKV05756.1"/>
    </source>
</evidence>
<feature type="signal peptide" evidence="2">
    <location>
        <begin position="1"/>
        <end position="24"/>
    </location>
</feature>
<evidence type="ECO:0000313" key="4">
    <source>
        <dbReference type="Proteomes" id="UP000017175"/>
    </source>
</evidence>
<keyword evidence="1" id="KW-0472">Membrane</keyword>
<keyword evidence="1" id="KW-0812">Transmembrane</keyword>
<dbReference type="SUPFAM" id="SSF48452">
    <property type="entry name" value="TPR-like"/>
    <property type="match status" value="1"/>
</dbReference>
<feature type="chain" id="PRO_5005467423" description="Tetratricopeptide repeat protein" evidence="2">
    <location>
        <begin position="25"/>
        <end position="707"/>
    </location>
</feature>
<dbReference type="AlphaFoldDB" id="A0A0K1QJ27"/>
<proteinExistence type="predicted"/>
<evidence type="ECO:0000256" key="2">
    <source>
        <dbReference type="SAM" id="SignalP"/>
    </source>
</evidence>
<dbReference type="EMBL" id="CP010945">
    <property type="protein sequence ID" value="AKV05756.1"/>
    <property type="molecule type" value="Genomic_DNA"/>
</dbReference>
<keyword evidence="2" id="KW-0732">Signal</keyword>
<evidence type="ECO:0000256" key="1">
    <source>
        <dbReference type="SAM" id="Phobius"/>
    </source>
</evidence>
<dbReference type="OrthoDB" id="179859at2"/>
<dbReference type="Proteomes" id="UP000017175">
    <property type="component" value="Chromosome"/>
</dbReference>
<dbReference type="InterPro" id="IPR011990">
    <property type="entry name" value="TPR-like_helical_dom_sf"/>
</dbReference>
<organism evidence="3 4">
    <name type="scientific">Pseudomonas fluorescens NCIMB 11764</name>
    <dbReference type="NCBI Taxonomy" id="1221522"/>
    <lineage>
        <taxon>Bacteria</taxon>
        <taxon>Pseudomonadati</taxon>
        <taxon>Pseudomonadota</taxon>
        <taxon>Gammaproteobacteria</taxon>
        <taxon>Pseudomonadales</taxon>
        <taxon>Pseudomonadaceae</taxon>
        <taxon>Pseudomonas</taxon>
    </lineage>
</organism>
<name>A0A0K1QJ27_PSEFL</name>